<dbReference type="STRING" id="1280837.A0A316V3G3"/>
<dbReference type="Pfam" id="PF04911">
    <property type="entry name" value="ATP-synt_J"/>
    <property type="match status" value="1"/>
</dbReference>
<dbReference type="FunCoup" id="A0A316V3G3">
    <property type="interactions" value="62"/>
</dbReference>
<organism evidence="3 4">
    <name type="scientific">Meira miltonrushii</name>
    <dbReference type="NCBI Taxonomy" id="1280837"/>
    <lineage>
        <taxon>Eukaryota</taxon>
        <taxon>Fungi</taxon>
        <taxon>Dikarya</taxon>
        <taxon>Basidiomycota</taxon>
        <taxon>Ustilaginomycotina</taxon>
        <taxon>Exobasidiomycetes</taxon>
        <taxon>Exobasidiales</taxon>
        <taxon>Brachybasidiaceae</taxon>
        <taxon>Meira</taxon>
    </lineage>
</organism>
<dbReference type="InParanoid" id="A0A316V3G3"/>
<proteinExistence type="predicted"/>
<keyword evidence="2" id="KW-0472">Membrane</keyword>
<feature type="region of interest" description="Disordered" evidence="1">
    <location>
        <begin position="36"/>
        <end position="57"/>
    </location>
</feature>
<dbReference type="PANTHER" id="PTHR28060:SF1">
    <property type="entry name" value="ATP SYNTHASE SUBUNIT J, MITOCHONDRIAL"/>
    <property type="match status" value="1"/>
</dbReference>
<dbReference type="GeneID" id="37022932"/>
<dbReference type="PANTHER" id="PTHR28060">
    <property type="entry name" value="ATP SYNTHASE SUBUNIT J, MITOCHONDRIAL"/>
    <property type="match status" value="1"/>
</dbReference>
<dbReference type="EMBL" id="KZ819606">
    <property type="protein sequence ID" value="PWN31992.1"/>
    <property type="molecule type" value="Genomic_DNA"/>
</dbReference>
<dbReference type="GO" id="GO:0046933">
    <property type="term" value="F:proton-transporting ATP synthase activity, rotational mechanism"/>
    <property type="evidence" value="ECO:0007669"/>
    <property type="project" value="TreeGrafter"/>
</dbReference>
<protein>
    <submittedName>
        <fullName evidence="3">Putative ATP18-subunit I/j of the mitochondrial F1F0-ATP synthase</fullName>
    </submittedName>
</protein>
<evidence type="ECO:0000313" key="3">
    <source>
        <dbReference type="EMBL" id="PWN31992.1"/>
    </source>
</evidence>
<evidence type="ECO:0000313" key="4">
    <source>
        <dbReference type="Proteomes" id="UP000245771"/>
    </source>
</evidence>
<gene>
    <name evidence="3" type="ORF">FA14DRAFT_181911</name>
</gene>
<feature type="transmembrane region" description="Helical" evidence="2">
    <location>
        <begin position="12"/>
        <end position="29"/>
    </location>
</feature>
<keyword evidence="4" id="KW-1185">Reference proteome</keyword>
<dbReference type="RefSeq" id="XP_025352294.1">
    <property type="nucleotide sequence ID" value="XM_025501151.1"/>
</dbReference>
<keyword evidence="2" id="KW-0812">Transmembrane</keyword>
<evidence type="ECO:0000256" key="2">
    <source>
        <dbReference type="SAM" id="Phobius"/>
    </source>
</evidence>
<dbReference type="InterPro" id="IPR006995">
    <property type="entry name" value="ATP_synth_F0_jsu"/>
</dbReference>
<dbReference type="GO" id="GO:0045259">
    <property type="term" value="C:proton-transporting ATP synthase complex"/>
    <property type="evidence" value="ECO:0007669"/>
    <property type="project" value="InterPro"/>
</dbReference>
<name>A0A316V3G3_9BASI</name>
<accession>A0A316V3G3</accession>
<reference evidence="3 4" key="1">
    <citation type="journal article" date="2018" name="Mol. Biol. Evol.">
        <title>Broad Genomic Sampling Reveals a Smut Pathogenic Ancestry of the Fungal Clade Ustilaginomycotina.</title>
        <authorList>
            <person name="Kijpornyongpan T."/>
            <person name="Mondo S.J."/>
            <person name="Barry K."/>
            <person name="Sandor L."/>
            <person name="Lee J."/>
            <person name="Lipzen A."/>
            <person name="Pangilinan J."/>
            <person name="LaButti K."/>
            <person name="Hainaut M."/>
            <person name="Henrissat B."/>
            <person name="Grigoriev I.V."/>
            <person name="Spatafora J.W."/>
            <person name="Aime M.C."/>
        </authorList>
    </citation>
    <scope>NUCLEOTIDE SEQUENCE [LARGE SCALE GENOMIC DNA]</scope>
    <source>
        <strain evidence="3 4">MCA 3882</strain>
    </source>
</reference>
<dbReference type="OrthoDB" id="5520611at2759"/>
<keyword evidence="2" id="KW-1133">Transmembrane helix</keyword>
<dbReference type="Proteomes" id="UP000245771">
    <property type="component" value="Unassembled WGS sequence"/>
</dbReference>
<dbReference type="AlphaFoldDB" id="A0A316V3G3"/>
<sequence>MFGFRAYPTPIWRPLAPFFAASAIVFYGVNRLQEAGVSTDEARKDPRNPYALKKASH</sequence>
<evidence type="ECO:0000256" key="1">
    <source>
        <dbReference type="SAM" id="MobiDB-lite"/>
    </source>
</evidence>